<dbReference type="EMBL" id="WPHG01000010">
    <property type="protein sequence ID" value="MVB00084.1"/>
    <property type="molecule type" value="Genomic_DNA"/>
</dbReference>
<accession>A0A844QQ59</accession>
<dbReference type="RefSeq" id="WP_156715946.1">
    <property type="nucleotide sequence ID" value="NZ_WPHG01000010.1"/>
</dbReference>
<dbReference type="Gene3D" id="1.10.260.40">
    <property type="entry name" value="lambda repressor-like DNA-binding domains"/>
    <property type="match status" value="1"/>
</dbReference>
<dbReference type="Proteomes" id="UP000463224">
    <property type="component" value="Unassembled WGS sequence"/>
</dbReference>
<gene>
    <name evidence="1" type="ORF">GN330_22825</name>
</gene>
<dbReference type="SUPFAM" id="SSF47413">
    <property type="entry name" value="lambda repressor-like DNA-binding domains"/>
    <property type="match status" value="1"/>
</dbReference>
<reference evidence="1 2" key="1">
    <citation type="submission" date="2019-12" db="EMBL/GenBank/DDBJ databases">
        <title>Nitratireductor arenosus sp. nov., Isolated from sea sand, Jeju island, South Korea.</title>
        <authorList>
            <person name="Kim W."/>
        </authorList>
    </citation>
    <scope>NUCLEOTIDE SEQUENCE [LARGE SCALE GENOMIC DNA]</scope>
    <source>
        <strain evidence="1 2">CAU 1489</strain>
    </source>
</reference>
<keyword evidence="2" id="KW-1185">Reference proteome</keyword>
<dbReference type="InterPro" id="IPR031856">
    <property type="entry name" value="YdaS_toxin-like"/>
</dbReference>
<evidence type="ECO:0000313" key="1">
    <source>
        <dbReference type="EMBL" id="MVB00084.1"/>
    </source>
</evidence>
<dbReference type="Pfam" id="PF15943">
    <property type="entry name" value="YdaS_toxin"/>
    <property type="match status" value="1"/>
</dbReference>
<evidence type="ECO:0000313" key="2">
    <source>
        <dbReference type="Proteomes" id="UP000463224"/>
    </source>
</evidence>
<sequence>MEQLLEWIRAERGRLTALASSLGITPSAILQWDEVPAGRVRRVADLTDIPPSILRPDLYEGMETVQ</sequence>
<comment type="caution">
    <text evidence="1">The sequence shown here is derived from an EMBL/GenBank/DDBJ whole genome shotgun (WGS) entry which is preliminary data.</text>
</comment>
<evidence type="ECO:0008006" key="3">
    <source>
        <dbReference type="Google" id="ProtNLM"/>
    </source>
</evidence>
<dbReference type="AlphaFoldDB" id="A0A844QQ59"/>
<protein>
    <recommendedName>
        <fullName evidence="3">CI repressor</fullName>
    </recommendedName>
</protein>
<name>A0A844QQ59_9HYPH</name>
<dbReference type="GO" id="GO:0003677">
    <property type="term" value="F:DNA binding"/>
    <property type="evidence" value="ECO:0007669"/>
    <property type="project" value="InterPro"/>
</dbReference>
<organism evidence="1 2">
    <name type="scientific">Nitratireductor arenosus</name>
    <dbReference type="NCBI Taxonomy" id="2682096"/>
    <lineage>
        <taxon>Bacteria</taxon>
        <taxon>Pseudomonadati</taxon>
        <taxon>Pseudomonadota</taxon>
        <taxon>Alphaproteobacteria</taxon>
        <taxon>Hyphomicrobiales</taxon>
        <taxon>Phyllobacteriaceae</taxon>
        <taxon>Nitratireductor</taxon>
    </lineage>
</organism>
<dbReference type="InterPro" id="IPR010982">
    <property type="entry name" value="Lambda_DNA-bd_dom_sf"/>
</dbReference>
<proteinExistence type="predicted"/>